<dbReference type="SUPFAM" id="SSF55811">
    <property type="entry name" value="Nudix"/>
    <property type="match status" value="1"/>
</dbReference>
<gene>
    <name evidence="2" type="ORF">FLAG1_09369</name>
</gene>
<dbReference type="Proteomes" id="UP000037904">
    <property type="component" value="Unassembled WGS sequence"/>
</dbReference>
<proteinExistence type="predicted"/>
<evidence type="ECO:0000313" key="3">
    <source>
        <dbReference type="Proteomes" id="UP000037904"/>
    </source>
</evidence>
<dbReference type="InterPro" id="IPR000086">
    <property type="entry name" value="NUDIX_hydrolase_dom"/>
</dbReference>
<sequence>MPHGSFQEWTQIMRETLLHAVRRGKATSPRKFYHESLRVVSSEGEHVLDMDRSGLDPFGVKSFSAHMIGFVKSGDNIKYWAPKRSSKKSTVPSKLDSTVAGVIRSDEQPLECMVRKIAAETSLPAEYTMENIVSCGTVSYQMEITSTGNPGYQNIISYLYEMELKDELVPRPGNDEVCSFTLMNQEEVMAALANGDFVSNRAMVWLAYFVRHGIVTPENEPDYLEIQSRLHKGHEMFLVEEIGG</sequence>
<name>A0A0M9EQI2_FUSLA</name>
<comment type="caution">
    <text evidence="2">The sequence shown here is derived from an EMBL/GenBank/DDBJ whole genome shotgun (WGS) entry which is preliminary data.</text>
</comment>
<dbReference type="OrthoDB" id="10261522at2759"/>
<reference evidence="2 3" key="1">
    <citation type="submission" date="2015-04" db="EMBL/GenBank/DDBJ databases">
        <title>The draft genome sequence of Fusarium langsethiae, a T-2/HT-2 mycotoxin producer.</title>
        <authorList>
            <person name="Lysoe E."/>
            <person name="Divon H.H."/>
            <person name="Terzi V."/>
            <person name="Orru L."/>
            <person name="Lamontanara A."/>
            <person name="Kolseth A.-K."/>
            <person name="Frandsen R.J."/>
            <person name="Nielsen K."/>
            <person name="Thrane U."/>
        </authorList>
    </citation>
    <scope>NUCLEOTIDE SEQUENCE [LARGE SCALE GENOMIC DNA]</scope>
    <source>
        <strain evidence="2 3">Fl201059</strain>
    </source>
</reference>
<dbReference type="PROSITE" id="PS51462">
    <property type="entry name" value="NUDIX"/>
    <property type="match status" value="1"/>
</dbReference>
<keyword evidence="3" id="KW-1185">Reference proteome</keyword>
<dbReference type="InterPro" id="IPR015797">
    <property type="entry name" value="NUDIX_hydrolase-like_dom_sf"/>
</dbReference>
<dbReference type="Pfam" id="PF00293">
    <property type="entry name" value="NUDIX"/>
    <property type="match status" value="1"/>
</dbReference>
<dbReference type="AlphaFoldDB" id="A0A0M9EQI2"/>
<accession>A0A0M9EQI2</accession>
<evidence type="ECO:0000259" key="1">
    <source>
        <dbReference type="PROSITE" id="PS51462"/>
    </source>
</evidence>
<dbReference type="CDD" id="cd03676">
    <property type="entry name" value="NUDIX_Tnr3_like"/>
    <property type="match status" value="1"/>
</dbReference>
<evidence type="ECO:0000313" key="2">
    <source>
        <dbReference type="EMBL" id="KPA37809.1"/>
    </source>
</evidence>
<feature type="domain" description="Nudix hydrolase" evidence="1">
    <location>
        <begin position="60"/>
        <end position="205"/>
    </location>
</feature>
<dbReference type="Gene3D" id="3.90.79.10">
    <property type="entry name" value="Nucleoside Triphosphate Pyrophosphohydrolase"/>
    <property type="match status" value="1"/>
</dbReference>
<organism evidence="2 3">
    <name type="scientific">Fusarium langsethiae</name>
    <dbReference type="NCBI Taxonomy" id="179993"/>
    <lineage>
        <taxon>Eukaryota</taxon>
        <taxon>Fungi</taxon>
        <taxon>Dikarya</taxon>
        <taxon>Ascomycota</taxon>
        <taxon>Pezizomycotina</taxon>
        <taxon>Sordariomycetes</taxon>
        <taxon>Hypocreomycetidae</taxon>
        <taxon>Hypocreales</taxon>
        <taxon>Nectriaceae</taxon>
        <taxon>Fusarium</taxon>
    </lineage>
</organism>
<protein>
    <recommendedName>
        <fullName evidence="1">Nudix hydrolase domain-containing protein</fullName>
    </recommendedName>
</protein>
<dbReference type="EMBL" id="JXCE01000357">
    <property type="protein sequence ID" value="KPA37809.1"/>
    <property type="molecule type" value="Genomic_DNA"/>
</dbReference>